<dbReference type="EMBL" id="JANPWB010000012">
    <property type="protein sequence ID" value="KAJ1118094.1"/>
    <property type="molecule type" value="Genomic_DNA"/>
</dbReference>
<evidence type="ECO:0000313" key="2">
    <source>
        <dbReference type="EMBL" id="KAJ1118094.1"/>
    </source>
</evidence>
<reference evidence="2" key="1">
    <citation type="journal article" date="2022" name="bioRxiv">
        <title>Sequencing and chromosome-scale assembly of the giantPleurodeles waltlgenome.</title>
        <authorList>
            <person name="Brown T."/>
            <person name="Elewa A."/>
            <person name="Iarovenko S."/>
            <person name="Subramanian E."/>
            <person name="Araus A.J."/>
            <person name="Petzold A."/>
            <person name="Susuki M."/>
            <person name="Suzuki K.-i.T."/>
            <person name="Hayashi T."/>
            <person name="Toyoda A."/>
            <person name="Oliveira C."/>
            <person name="Osipova E."/>
            <person name="Leigh N.D."/>
            <person name="Simon A."/>
            <person name="Yun M.H."/>
        </authorList>
    </citation>
    <scope>NUCLEOTIDE SEQUENCE</scope>
    <source>
        <strain evidence="2">20211129_DDA</strain>
        <tissue evidence="2">Liver</tissue>
    </source>
</reference>
<protein>
    <submittedName>
        <fullName evidence="2">Uncharacterized protein</fullName>
    </submittedName>
</protein>
<dbReference type="AlphaFoldDB" id="A0AAV7NRD1"/>
<dbReference type="Proteomes" id="UP001066276">
    <property type="component" value="Chromosome 8"/>
</dbReference>
<comment type="caution">
    <text evidence="2">The sequence shown here is derived from an EMBL/GenBank/DDBJ whole genome shotgun (WGS) entry which is preliminary data.</text>
</comment>
<keyword evidence="3" id="KW-1185">Reference proteome</keyword>
<proteinExistence type="predicted"/>
<evidence type="ECO:0000313" key="3">
    <source>
        <dbReference type="Proteomes" id="UP001066276"/>
    </source>
</evidence>
<sequence length="127" mass="12923">MARVGAASGAPPGRTLLGAAGNWLLVEGTRLLPGRRSTKAATRGEYPASGGDLPLTPVVAAACRPSPRPTPGARSLPSSDGTRPCWGHCALPVTGGDWQGRTTLAYHPARPVRSSITQAGSVRMSGA</sequence>
<accession>A0AAV7NRD1</accession>
<feature type="region of interest" description="Disordered" evidence="1">
    <location>
        <begin position="35"/>
        <end position="54"/>
    </location>
</feature>
<organism evidence="2 3">
    <name type="scientific">Pleurodeles waltl</name>
    <name type="common">Iberian ribbed newt</name>
    <dbReference type="NCBI Taxonomy" id="8319"/>
    <lineage>
        <taxon>Eukaryota</taxon>
        <taxon>Metazoa</taxon>
        <taxon>Chordata</taxon>
        <taxon>Craniata</taxon>
        <taxon>Vertebrata</taxon>
        <taxon>Euteleostomi</taxon>
        <taxon>Amphibia</taxon>
        <taxon>Batrachia</taxon>
        <taxon>Caudata</taxon>
        <taxon>Salamandroidea</taxon>
        <taxon>Salamandridae</taxon>
        <taxon>Pleurodelinae</taxon>
        <taxon>Pleurodeles</taxon>
    </lineage>
</organism>
<evidence type="ECO:0000256" key="1">
    <source>
        <dbReference type="SAM" id="MobiDB-lite"/>
    </source>
</evidence>
<gene>
    <name evidence="2" type="ORF">NDU88_006289</name>
</gene>
<name>A0AAV7NRD1_PLEWA</name>